<feature type="active site" description="Proton donor" evidence="5">
    <location>
        <position position="216"/>
    </location>
</feature>
<dbReference type="AlphaFoldDB" id="A0A412TP32"/>
<evidence type="ECO:0000256" key="1">
    <source>
        <dbReference type="ARBA" id="ARBA00009865"/>
    </source>
</evidence>
<keyword evidence="4 7" id="KW-0326">Glycosidase</keyword>
<evidence type="ECO:0000256" key="2">
    <source>
        <dbReference type="ARBA" id="ARBA00022729"/>
    </source>
</evidence>
<evidence type="ECO:0000256" key="4">
    <source>
        <dbReference type="ARBA" id="ARBA00023295"/>
    </source>
</evidence>
<dbReference type="PANTHER" id="PTHR43817">
    <property type="entry name" value="GLYCOSYL HYDROLASE"/>
    <property type="match status" value="1"/>
</dbReference>
<evidence type="ECO:0000256" key="6">
    <source>
        <dbReference type="PIRSR" id="PIRSR606710-2"/>
    </source>
</evidence>
<keyword evidence="2" id="KW-0732">Signal</keyword>
<proteinExistence type="inferred from homology"/>
<dbReference type="GO" id="GO:0005975">
    <property type="term" value="P:carbohydrate metabolic process"/>
    <property type="evidence" value="ECO:0007669"/>
    <property type="project" value="InterPro"/>
</dbReference>
<dbReference type="CDD" id="cd18820">
    <property type="entry name" value="GH43_LbAraf43-like"/>
    <property type="match status" value="1"/>
</dbReference>
<sequence length="354" mass="40357">MKRYLFLFLIVTIYGCREQANRPARTIPRTSVASYSNPLLTSGADPYAIYHDGVYYYTQSMYDHLSIWKTKDITDLRHARSKTVWLPDDLTNSRDLWAPELHYLDGKWYLYYAAAGIRAGSHQLYVLENSHPDPTEGRFIYKGQLRTSADQSWAVDASVFTHRDSLYLVWFGIPEQPIPYIFNCIYIARLENPWTLATRPVMIGIPDQRWERHDPEAAFSMGSPQPLKSPDGNLIHLVYSAGGNRPPYSALGLMTAQSGSNLLDPASWKKSPQPVFCQNDTLGVFGPEHCSFIKSPDGTEDYIFYHARYRLEPAANDLRTPRLQKFSWDKKGFPVFGQPIPCHVKQPKPSGTAI</sequence>
<dbReference type="Proteomes" id="UP000284243">
    <property type="component" value="Unassembled WGS sequence"/>
</dbReference>
<organism evidence="8 9">
    <name type="scientific">Odoribacter splanchnicus</name>
    <dbReference type="NCBI Taxonomy" id="28118"/>
    <lineage>
        <taxon>Bacteria</taxon>
        <taxon>Pseudomonadati</taxon>
        <taxon>Bacteroidota</taxon>
        <taxon>Bacteroidia</taxon>
        <taxon>Bacteroidales</taxon>
        <taxon>Odoribacteraceae</taxon>
        <taxon>Odoribacter</taxon>
    </lineage>
</organism>
<dbReference type="EMBL" id="QRYC01000017">
    <property type="protein sequence ID" value="RGU55516.1"/>
    <property type="molecule type" value="Genomic_DNA"/>
</dbReference>
<dbReference type="PANTHER" id="PTHR43817:SF1">
    <property type="entry name" value="HYDROLASE, FAMILY 43, PUTATIVE (AFU_ORTHOLOGUE AFUA_3G01660)-RELATED"/>
    <property type="match status" value="1"/>
</dbReference>
<dbReference type="InterPro" id="IPR006710">
    <property type="entry name" value="Glyco_hydro_43"/>
</dbReference>
<dbReference type="GO" id="GO:0004553">
    <property type="term" value="F:hydrolase activity, hydrolyzing O-glycosyl compounds"/>
    <property type="evidence" value="ECO:0007669"/>
    <property type="project" value="InterPro"/>
</dbReference>
<evidence type="ECO:0000313" key="9">
    <source>
        <dbReference type="Proteomes" id="UP000284243"/>
    </source>
</evidence>
<evidence type="ECO:0000256" key="5">
    <source>
        <dbReference type="PIRSR" id="PIRSR606710-1"/>
    </source>
</evidence>
<feature type="site" description="Important for catalytic activity, responsible for pKa modulation of the active site Glu and correct orientation of both the proton donor and substrate" evidence="6">
    <location>
        <position position="156"/>
    </location>
</feature>
<dbReference type="InterPro" id="IPR023296">
    <property type="entry name" value="Glyco_hydro_beta-prop_sf"/>
</dbReference>
<dbReference type="PIRSF" id="PIRSF025414">
    <property type="entry name" value="Alpha-L-arabinofuranosidase"/>
    <property type="match status" value="1"/>
</dbReference>
<evidence type="ECO:0000256" key="7">
    <source>
        <dbReference type="RuleBase" id="RU361187"/>
    </source>
</evidence>
<protein>
    <submittedName>
        <fullName evidence="8">Glycosyl hydrolase family 43</fullName>
    </submittedName>
</protein>
<reference evidence="8 9" key="1">
    <citation type="submission" date="2018-08" db="EMBL/GenBank/DDBJ databases">
        <title>A genome reference for cultivated species of the human gut microbiota.</title>
        <authorList>
            <person name="Zou Y."/>
            <person name="Xue W."/>
            <person name="Luo G."/>
        </authorList>
    </citation>
    <scope>NUCLEOTIDE SEQUENCE [LARGE SCALE GENOMIC DNA]</scope>
    <source>
        <strain evidence="8 9">AF16-14</strain>
    </source>
</reference>
<evidence type="ECO:0000256" key="3">
    <source>
        <dbReference type="ARBA" id="ARBA00022801"/>
    </source>
</evidence>
<dbReference type="Gene3D" id="2.115.10.20">
    <property type="entry name" value="Glycosyl hydrolase domain, family 43"/>
    <property type="match status" value="1"/>
</dbReference>
<dbReference type="SUPFAM" id="SSF75005">
    <property type="entry name" value="Arabinanase/levansucrase/invertase"/>
    <property type="match status" value="1"/>
</dbReference>
<evidence type="ECO:0000313" key="8">
    <source>
        <dbReference type="EMBL" id="RGU55516.1"/>
    </source>
</evidence>
<keyword evidence="3 7" id="KW-0378">Hydrolase</keyword>
<accession>A0A412TP32</accession>
<dbReference type="Pfam" id="PF04616">
    <property type="entry name" value="Glyco_hydro_43"/>
    <property type="match status" value="1"/>
</dbReference>
<dbReference type="PROSITE" id="PS51257">
    <property type="entry name" value="PROKAR_LIPOPROTEIN"/>
    <property type="match status" value="1"/>
</dbReference>
<feature type="active site" description="Proton acceptor" evidence="5">
    <location>
        <position position="45"/>
    </location>
</feature>
<dbReference type="RefSeq" id="WP_022159767.1">
    <property type="nucleotide sequence ID" value="NZ_JADMSC010000028.1"/>
</dbReference>
<gene>
    <name evidence="8" type="ORF">DWW57_12380</name>
</gene>
<comment type="similarity">
    <text evidence="1 7">Belongs to the glycosyl hydrolase 43 family.</text>
</comment>
<name>A0A412TP32_9BACT</name>
<dbReference type="InterPro" id="IPR016828">
    <property type="entry name" value="Alpha-L-arabinofuranosidase"/>
</dbReference>
<comment type="caution">
    <text evidence="8">The sequence shown here is derived from an EMBL/GenBank/DDBJ whole genome shotgun (WGS) entry which is preliminary data.</text>
</comment>